<sequence>MPMLRHAIVTPYVRCTLYEEYSDDFVPDADIAARNITVNDQLAELNQQILHLNSTVSSLDADIAARNITVNDQLAELNQQILNLNSTVSSLVLPNYVTRSGAVYYCLWWYAG</sequence>
<keyword evidence="1" id="KW-0175">Coiled coil</keyword>
<dbReference type="EnsemblMetazoa" id="CapteT208554">
    <property type="protein sequence ID" value="CapteP208554"/>
    <property type="gene ID" value="CapteG208554"/>
</dbReference>
<dbReference type="Proteomes" id="UP000014760">
    <property type="component" value="Unassembled WGS sequence"/>
</dbReference>
<protein>
    <submittedName>
        <fullName evidence="2 3">Uncharacterized protein</fullName>
    </submittedName>
</protein>
<reference evidence="4" key="1">
    <citation type="submission" date="2012-12" db="EMBL/GenBank/DDBJ databases">
        <authorList>
            <person name="Hellsten U."/>
            <person name="Grimwood J."/>
            <person name="Chapman J.A."/>
            <person name="Shapiro H."/>
            <person name="Aerts A."/>
            <person name="Otillar R.P."/>
            <person name="Terry A.Y."/>
            <person name="Boore J.L."/>
            <person name="Simakov O."/>
            <person name="Marletaz F."/>
            <person name="Cho S.-J."/>
            <person name="Edsinger-Gonzales E."/>
            <person name="Havlak P."/>
            <person name="Kuo D.-H."/>
            <person name="Larsson T."/>
            <person name="Lv J."/>
            <person name="Arendt D."/>
            <person name="Savage R."/>
            <person name="Osoegawa K."/>
            <person name="de Jong P."/>
            <person name="Lindberg D.R."/>
            <person name="Seaver E.C."/>
            <person name="Weisblat D.A."/>
            <person name="Putnam N.H."/>
            <person name="Grigoriev I.V."/>
            <person name="Rokhsar D.S."/>
        </authorList>
    </citation>
    <scope>NUCLEOTIDE SEQUENCE</scope>
    <source>
        <strain evidence="4">I ESC-2004</strain>
    </source>
</reference>
<accession>R7V678</accession>
<gene>
    <name evidence="2" type="ORF">CAPTEDRAFT_208554</name>
</gene>
<keyword evidence="4" id="KW-1185">Reference proteome</keyword>
<dbReference type="HOGENOM" id="CLU_2148211_0_0_1"/>
<dbReference type="EMBL" id="KB296860">
    <property type="protein sequence ID" value="ELU11250.1"/>
    <property type="molecule type" value="Genomic_DNA"/>
</dbReference>
<reference evidence="2 4" key="2">
    <citation type="journal article" date="2013" name="Nature">
        <title>Insights into bilaterian evolution from three spiralian genomes.</title>
        <authorList>
            <person name="Simakov O."/>
            <person name="Marletaz F."/>
            <person name="Cho S.J."/>
            <person name="Edsinger-Gonzales E."/>
            <person name="Havlak P."/>
            <person name="Hellsten U."/>
            <person name="Kuo D.H."/>
            <person name="Larsson T."/>
            <person name="Lv J."/>
            <person name="Arendt D."/>
            <person name="Savage R."/>
            <person name="Osoegawa K."/>
            <person name="de Jong P."/>
            <person name="Grimwood J."/>
            <person name="Chapman J.A."/>
            <person name="Shapiro H."/>
            <person name="Aerts A."/>
            <person name="Otillar R.P."/>
            <person name="Terry A.Y."/>
            <person name="Boore J.L."/>
            <person name="Grigoriev I.V."/>
            <person name="Lindberg D.R."/>
            <person name="Seaver E.C."/>
            <person name="Weisblat D.A."/>
            <person name="Putnam N.H."/>
            <person name="Rokhsar D.S."/>
        </authorList>
    </citation>
    <scope>NUCLEOTIDE SEQUENCE</scope>
    <source>
        <strain evidence="2 4">I ESC-2004</strain>
    </source>
</reference>
<dbReference type="EMBL" id="AMQN01040625">
    <property type="status" value="NOT_ANNOTATED_CDS"/>
    <property type="molecule type" value="Genomic_DNA"/>
</dbReference>
<feature type="coiled-coil region" evidence="1">
    <location>
        <begin position="42"/>
        <end position="87"/>
    </location>
</feature>
<reference evidence="3" key="3">
    <citation type="submission" date="2015-06" db="UniProtKB">
        <authorList>
            <consortium name="EnsemblMetazoa"/>
        </authorList>
    </citation>
    <scope>IDENTIFICATION</scope>
</reference>
<dbReference type="AlphaFoldDB" id="R7V678"/>
<evidence type="ECO:0000256" key="1">
    <source>
        <dbReference type="SAM" id="Coils"/>
    </source>
</evidence>
<evidence type="ECO:0000313" key="2">
    <source>
        <dbReference type="EMBL" id="ELU11250.1"/>
    </source>
</evidence>
<name>R7V678_CAPTE</name>
<evidence type="ECO:0000313" key="4">
    <source>
        <dbReference type="Proteomes" id="UP000014760"/>
    </source>
</evidence>
<proteinExistence type="predicted"/>
<evidence type="ECO:0000313" key="3">
    <source>
        <dbReference type="EnsemblMetazoa" id="CapteP208554"/>
    </source>
</evidence>
<organism evidence="2">
    <name type="scientific">Capitella teleta</name>
    <name type="common">Polychaete worm</name>
    <dbReference type="NCBI Taxonomy" id="283909"/>
    <lineage>
        <taxon>Eukaryota</taxon>
        <taxon>Metazoa</taxon>
        <taxon>Spiralia</taxon>
        <taxon>Lophotrochozoa</taxon>
        <taxon>Annelida</taxon>
        <taxon>Polychaeta</taxon>
        <taxon>Sedentaria</taxon>
        <taxon>Scolecida</taxon>
        <taxon>Capitellidae</taxon>
        <taxon>Capitella</taxon>
    </lineage>
</organism>